<dbReference type="GeneID" id="19268736"/>
<gene>
    <name evidence="3" type="ORF">PFICI_03723</name>
</gene>
<keyword evidence="4" id="KW-1185">Reference proteome</keyword>
<dbReference type="EMBL" id="KI912110">
    <property type="protein sequence ID" value="ETS85698.1"/>
    <property type="molecule type" value="Genomic_DNA"/>
</dbReference>
<dbReference type="RefSeq" id="XP_007830495.1">
    <property type="nucleotide sequence ID" value="XM_007832304.1"/>
</dbReference>
<dbReference type="InParanoid" id="W3XI04"/>
<evidence type="ECO:0000313" key="3">
    <source>
        <dbReference type="EMBL" id="ETS85698.1"/>
    </source>
</evidence>
<name>W3XI04_PESFW</name>
<dbReference type="OrthoDB" id="10623063at2759"/>
<accession>W3XI04</accession>
<evidence type="ECO:0000313" key="4">
    <source>
        <dbReference type="Proteomes" id="UP000030651"/>
    </source>
</evidence>
<protein>
    <submittedName>
        <fullName evidence="3">Uncharacterized protein</fullName>
    </submittedName>
</protein>
<dbReference type="KEGG" id="pfy:PFICI_03723"/>
<keyword evidence="2" id="KW-0732">Signal</keyword>
<feature type="signal peptide" evidence="2">
    <location>
        <begin position="1"/>
        <end position="19"/>
    </location>
</feature>
<dbReference type="AlphaFoldDB" id="W3XI04"/>
<feature type="region of interest" description="Disordered" evidence="1">
    <location>
        <begin position="47"/>
        <end position="88"/>
    </location>
</feature>
<dbReference type="HOGENOM" id="CLU_1058086_0_0_1"/>
<sequence>MPTRVLGILLLFTAKHTFAQRHWVDGHQNYGSYPLLPAYSSRSPAAPMSAPSALTTSPTSDLETSSASSTTFTASPTTTENAIPVTNSPTNETSVPFAQATFFVQAIEWNFQLYVDYIGFGNYGSTWLVRISPHHTIFTLNEQGNLVLIAPGLPEDGFYAQWDRETVPFVRPGSPEDDPAKRCKCSIDQDTLELTCDCNGWTRFCFDRERLDPVPLLGISICLADLTPSFDGWVEPLPVMAVPTTPTISAIPSSTAALTISIL</sequence>
<feature type="chain" id="PRO_5004835115" evidence="2">
    <location>
        <begin position="20"/>
        <end position="263"/>
    </location>
</feature>
<evidence type="ECO:0000256" key="2">
    <source>
        <dbReference type="SAM" id="SignalP"/>
    </source>
</evidence>
<proteinExistence type="predicted"/>
<dbReference type="Proteomes" id="UP000030651">
    <property type="component" value="Unassembled WGS sequence"/>
</dbReference>
<feature type="compositionally biased region" description="Low complexity" evidence="1">
    <location>
        <begin position="47"/>
        <end position="79"/>
    </location>
</feature>
<reference evidence="4" key="1">
    <citation type="journal article" date="2015" name="BMC Genomics">
        <title>Genomic and transcriptomic analysis of the endophytic fungus Pestalotiopsis fici reveals its lifestyle and high potential for synthesis of natural products.</title>
        <authorList>
            <person name="Wang X."/>
            <person name="Zhang X."/>
            <person name="Liu L."/>
            <person name="Xiang M."/>
            <person name="Wang W."/>
            <person name="Sun X."/>
            <person name="Che Y."/>
            <person name="Guo L."/>
            <person name="Liu G."/>
            <person name="Guo L."/>
            <person name="Wang C."/>
            <person name="Yin W.B."/>
            <person name="Stadler M."/>
            <person name="Zhang X."/>
            <person name="Liu X."/>
        </authorList>
    </citation>
    <scope>NUCLEOTIDE SEQUENCE [LARGE SCALE GENOMIC DNA]</scope>
    <source>
        <strain evidence="4">W106-1 / CGMCC3.15140</strain>
    </source>
</reference>
<evidence type="ECO:0000256" key="1">
    <source>
        <dbReference type="SAM" id="MobiDB-lite"/>
    </source>
</evidence>
<organism evidence="3 4">
    <name type="scientific">Pestalotiopsis fici (strain W106-1 / CGMCC3.15140)</name>
    <dbReference type="NCBI Taxonomy" id="1229662"/>
    <lineage>
        <taxon>Eukaryota</taxon>
        <taxon>Fungi</taxon>
        <taxon>Dikarya</taxon>
        <taxon>Ascomycota</taxon>
        <taxon>Pezizomycotina</taxon>
        <taxon>Sordariomycetes</taxon>
        <taxon>Xylariomycetidae</taxon>
        <taxon>Amphisphaeriales</taxon>
        <taxon>Sporocadaceae</taxon>
        <taxon>Pestalotiopsis</taxon>
    </lineage>
</organism>